<sequence length="309" mass="32669">MEKVTVLVALVLASIALAQNDGGAAAQQLQCGVNVACQDVCTVEQADPRGPIGCCCDPLCEINGDCCDSFRRFCPSIPSTIQAGGVLTYNRSPLRKPRIPTTLSQSSALVDTQRFRDVTYKNARVIGKYSTQGGIITQAPQRPLATCVEANEVLTPGQNGGPPPTQTTYPLGNTRNSCEPLSDSFGNELRCVTQAECTAVDALSSCVEIPNAGLIGSDQDSKLRTALNLPASSPPRGFCVRCCCDGFVASVSQLDNVERFGFSPLFTEGVGGRSCVGELFAPGLAGANRYNHPFCCSGWGELKAEFDLL</sequence>
<keyword evidence="1" id="KW-1015">Disulfide bond</keyword>
<dbReference type="PROSITE" id="PS50958">
    <property type="entry name" value="SMB_2"/>
    <property type="match status" value="1"/>
</dbReference>
<dbReference type="InterPro" id="IPR001212">
    <property type="entry name" value="Somatomedin_B_dom"/>
</dbReference>
<dbReference type="Proteomes" id="UP000660262">
    <property type="component" value="Unassembled WGS sequence"/>
</dbReference>
<proteinExistence type="predicted"/>
<gene>
    <name evidence="4" type="ORF">PPROV_000630000</name>
</gene>
<name>A0A830HL04_9CHLO</name>
<keyword evidence="2" id="KW-0732">Signal</keyword>
<dbReference type="AlphaFoldDB" id="A0A830HL04"/>
<feature type="signal peptide" evidence="2">
    <location>
        <begin position="1"/>
        <end position="18"/>
    </location>
</feature>
<evidence type="ECO:0000256" key="1">
    <source>
        <dbReference type="ARBA" id="ARBA00023157"/>
    </source>
</evidence>
<evidence type="ECO:0000259" key="3">
    <source>
        <dbReference type="PROSITE" id="PS50958"/>
    </source>
</evidence>
<organism evidence="4 5">
    <name type="scientific">Pycnococcus provasolii</name>
    <dbReference type="NCBI Taxonomy" id="41880"/>
    <lineage>
        <taxon>Eukaryota</taxon>
        <taxon>Viridiplantae</taxon>
        <taxon>Chlorophyta</taxon>
        <taxon>Pseudoscourfieldiophyceae</taxon>
        <taxon>Pseudoscourfieldiales</taxon>
        <taxon>Pycnococcaceae</taxon>
        <taxon>Pycnococcus</taxon>
    </lineage>
</organism>
<feature type="domain" description="SMB" evidence="3">
    <location>
        <begin position="33"/>
        <end position="79"/>
    </location>
</feature>
<dbReference type="EMBL" id="BNJQ01000017">
    <property type="protein sequence ID" value="GHP07558.1"/>
    <property type="molecule type" value="Genomic_DNA"/>
</dbReference>
<evidence type="ECO:0000256" key="2">
    <source>
        <dbReference type="SAM" id="SignalP"/>
    </source>
</evidence>
<evidence type="ECO:0000313" key="5">
    <source>
        <dbReference type="Proteomes" id="UP000660262"/>
    </source>
</evidence>
<protein>
    <recommendedName>
        <fullName evidence="3">SMB domain-containing protein</fullName>
    </recommendedName>
</protein>
<keyword evidence="5" id="KW-1185">Reference proteome</keyword>
<comment type="caution">
    <text evidence="4">The sequence shown here is derived from an EMBL/GenBank/DDBJ whole genome shotgun (WGS) entry which is preliminary data.</text>
</comment>
<reference evidence="4" key="1">
    <citation type="submission" date="2020-10" db="EMBL/GenBank/DDBJ databases">
        <title>Unveiling of a novel bifunctional photoreceptor, Dualchrome1, isolated from a cosmopolitan green alga.</title>
        <authorList>
            <person name="Suzuki S."/>
            <person name="Kawachi M."/>
        </authorList>
    </citation>
    <scope>NUCLEOTIDE SEQUENCE</scope>
    <source>
        <strain evidence="4">NIES 2893</strain>
    </source>
</reference>
<feature type="chain" id="PRO_5033010896" description="SMB domain-containing protein" evidence="2">
    <location>
        <begin position="19"/>
        <end position="309"/>
    </location>
</feature>
<accession>A0A830HL04</accession>
<evidence type="ECO:0000313" key="4">
    <source>
        <dbReference type="EMBL" id="GHP07558.1"/>
    </source>
</evidence>